<dbReference type="Proteomes" id="UP001362999">
    <property type="component" value="Unassembled WGS sequence"/>
</dbReference>
<evidence type="ECO:0000313" key="3">
    <source>
        <dbReference type="Proteomes" id="UP001362999"/>
    </source>
</evidence>
<dbReference type="EMBL" id="JAWWNJ010000012">
    <property type="protein sequence ID" value="KAK7043470.1"/>
    <property type="molecule type" value="Genomic_DNA"/>
</dbReference>
<dbReference type="AlphaFoldDB" id="A0AAW0CWJ9"/>
<feature type="region of interest" description="Disordered" evidence="1">
    <location>
        <begin position="108"/>
        <end position="128"/>
    </location>
</feature>
<accession>A0AAW0CWJ9</accession>
<feature type="compositionally biased region" description="Basic and acidic residues" evidence="1">
    <location>
        <begin position="114"/>
        <end position="123"/>
    </location>
</feature>
<name>A0AAW0CWJ9_9AGAR</name>
<feature type="region of interest" description="Disordered" evidence="1">
    <location>
        <begin position="310"/>
        <end position="330"/>
    </location>
</feature>
<keyword evidence="3" id="KW-1185">Reference proteome</keyword>
<evidence type="ECO:0000256" key="1">
    <source>
        <dbReference type="SAM" id="MobiDB-lite"/>
    </source>
</evidence>
<organism evidence="2 3">
    <name type="scientific">Favolaschia claudopus</name>
    <dbReference type="NCBI Taxonomy" id="2862362"/>
    <lineage>
        <taxon>Eukaryota</taxon>
        <taxon>Fungi</taxon>
        <taxon>Dikarya</taxon>
        <taxon>Basidiomycota</taxon>
        <taxon>Agaricomycotina</taxon>
        <taxon>Agaricomycetes</taxon>
        <taxon>Agaricomycetidae</taxon>
        <taxon>Agaricales</taxon>
        <taxon>Marasmiineae</taxon>
        <taxon>Mycenaceae</taxon>
        <taxon>Favolaschia</taxon>
    </lineage>
</organism>
<gene>
    <name evidence="2" type="ORF">R3P38DRAFT_3177889</name>
</gene>
<reference evidence="2 3" key="1">
    <citation type="journal article" date="2024" name="J Genomics">
        <title>Draft genome sequencing and assembly of Favolaschia claudopus CIRM-BRFM 2984 isolated from oak limbs.</title>
        <authorList>
            <person name="Navarro D."/>
            <person name="Drula E."/>
            <person name="Chaduli D."/>
            <person name="Cazenave R."/>
            <person name="Ahrendt S."/>
            <person name="Wang J."/>
            <person name="Lipzen A."/>
            <person name="Daum C."/>
            <person name="Barry K."/>
            <person name="Grigoriev I.V."/>
            <person name="Favel A."/>
            <person name="Rosso M.N."/>
            <person name="Martin F."/>
        </authorList>
    </citation>
    <scope>NUCLEOTIDE SEQUENCE [LARGE SCALE GENOMIC DNA]</scope>
    <source>
        <strain evidence="2 3">CIRM-BRFM 2984</strain>
    </source>
</reference>
<proteinExistence type="predicted"/>
<protein>
    <submittedName>
        <fullName evidence="2">Uncharacterized protein</fullName>
    </submittedName>
</protein>
<sequence>MARNNAALKLDCGIRRLAARFFAVNQLACTFSHNAPLGWNRTTSMDSGAVPRKAAPLVSRDGSRMKRMYAHKLRVHLRMILRDNAALPVASAVVNTLPRRLGPLHRHMSSPVEPHIEHDRTSLDDASLDNDPRGYARTLLKGAQSRSPLSLGAEYQLLSFDDLTMVIKSTVSLCRAADIFRQTSEDAERAEDCPRSVHASLLGLAVDQPAYAAIGGYSSRVVIPARATFILLRLACRIDSPLPIAPKMYSSTTPTTAIADVTTPTASSSEVYFPIRRSTPKASRSKSTPPSSAIVTSRCFVNGASAPPHHHGLHGGALSTDSFREVVSRP</sequence>
<comment type="caution">
    <text evidence="2">The sequence shown here is derived from an EMBL/GenBank/DDBJ whole genome shotgun (WGS) entry which is preliminary data.</text>
</comment>
<evidence type="ECO:0000313" key="2">
    <source>
        <dbReference type="EMBL" id="KAK7043470.1"/>
    </source>
</evidence>